<name>A0A1Y2I5T9_9FUNG</name>
<evidence type="ECO:0000313" key="2">
    <source>
        <dbReference type="EMBL" id="ORZ40872.1"/>
    </source>
</evidence>
<comment type="caution">
    <text evidence="2">The sequence shown here is derived from an EMBL/GenBank/DDBJ whole genome shotgun (WGS) entry which is preliminary data.</text>
</comment>
<keyword evidence="3" id="KW-1185">Reference proteome</keyword>
<protein>
    <submittedName>
        <fullName evidence="2">Uncharacterized protein</fullName>
    </submittedName>
</protein>
<evidence type="ECO:0000313" key="3">
    <source>
        <dbReference type="Proteomes" id="UP000193411"/>
    </source>
</evidence>
<proteinExistence type="predicted"/>
<dbReference type="Proteomes" id="UP000193411">
    <property type="component" value="Unassembled WGS sequence"/>
</dbReference>
<accession>A0A1Y2I5T9</accession>
<dbReference type="AlphaFoldDB" id="A0A1Y2I5T9"/>
<feature type="region of interest" description="Disordered" evidence="1">
    <location>
        <begin position="198"/>
        <end position="219"/>
    </location>
</feature>
<reference evidence="2 3" key="1">
    <citation type="submission" date="2016-07" db="EMBL/GenBank/DDBJ databases">
        <title>Pervasive Adenine N6-methylation of Active Genes in Fungi.</title>
        <authorList>
            <consortium name="DOE Joint Genome Institute"/>
            <person name="Mondo S.J."/>
            <person name="Dannebaum R.O."/>
            <person name="Kuo R.C."/>
            <person name="Labutti K."/>
            <person name="Haridas S."/>
            <person name="Kuo A."/>
            <person name="Salamov A."/>
            <person name="Ahrendt S.R."/>
            <person name="Lipzen A."/>
            <person name="Sullivan W."/>
            <person name="Andreopoulos W.B."/>
            <person name="Clum A."/>
            <person name="Lindquist E."/>
            <person name="Daum C."/>
            <person name="Ramamoorthy G.K."/>
            <person name="Gryganskyi A."/>
            <person name="Culley D."/>
            <person name="Magnuson J.K."/>
            <person name="James T.Y."/>
            <person name="O'Malley M.A."/>
            <person name="Stajich J.E."/>
            <person name="Spatafora J.W."/>
            <person name="Visel A."/>
            <person name="Grigoriev I.V."/>
        </authorList>
    </citation>
    <scope>NUCLEOTIDE SEQUENCE [LARGE SCALE GENOMIC DNA]</scope>
    <source>
        <strain evidence="2 3">PL171</strain>
    </source>
</reference>
<feature type="compositionally biased region" description="Low complexity" evidence="1">
    <location>
        <begin position="198"/>
        <end position="207"/>
    </location>
</feature>
<dbReference type="EMBL" id="MCFL01000002">
    <property type="protein sequence ID" value="ORZ40872.1"/>
    <property type="molecule type" value="Genomic_DNA"/>
</dbReference>
<organism evidence="2 3">
    <name type="scientific">Catenaria anguillulae PL171</name>
    <dbReference type="NCBI Taxonomy" id="765915"/>
    <lineage>
        <taxon>Eukaryota</taxon>
        <taxon>Fungi</taxon>
        <taxon>Fungi incertae sedis</taxon>
        <taxon>Blastocladiomycota</taxon>
        <taxon>Blastocladiomycetes</taxon>
        <taxon>Blastocladiales</taxon>
        <taxon>Catenariaceae</taxon>
        <taxon>Catenaria</taxon>
    </lineage>
</organism>
<gene>
    <name evidence="2" type="ORF">BCR44DRAFT_376225</name>
</gene>
<sequence>MCSVESTFARDVEDALSAAGDGNVKGQYDVEVLATYDAQSLDKAAASAWKFAQTMVLDMVGTPKTRMILLGVDVGGIVAVETVRVWRKLLNMPAVVPAAQRLVIEGVICINSPFFLLHPTLFGLVDRATLGSFAYMFASPSKLHKYPALAGMVSKWEKRASGILPTKTAQAVNAGIGFMSNKLVRDFEALGLASPASSTASSQALPLPFTPTDEFTFPQ</sequence>
<evidence type="ECO:0000256" key="1">
    <source>
        <dbReference type="SAM" id="MobiDB-lite"/>
    </source>
</evidence>